<proteinExistence type="predicted"/>
<name>A0A9D4EGG1_DREPO</name>
<reference evidence="1" key="2">
    <citation type="submission" date="2020-11" db="EMBL/GenBank/DDBJ databases">
        <authorList>
            <person name="McCartney M.A."/>
            <person name="Auch B."/>
            <person name="Kono T."/>
            <person name="Mallez S."/>
            <person name="Becker A."/>
            <person name="Gohl D.M."/>
            <person name="Silverstein K.A.T."/>
            <person name="Koren S."/>
            <person name="Bechman K.B."/>
            <person name="Herman A."/>
            <person name="Abrahante J.E."/>
            <person name="Garbe J."/>
        </authorList>
    </citation>
    <scope>NUCLEOTIDE SEQUENCE</scope>
    <source>
        <strain evidence="1">Duluth1</strain>
        <tissue evidence="1">Whole animal</tissue>
    </source>
</reference>
<evidence type="ECO:0000313" key="2">
    <source>
        <dbReference type="Proteomes" id="UP000828390"/>
    </source>
</evidence>
<protein>
    <submittedName>
        <fullName evidence="1">Uncharacterized protein</fullName>
    </submittedName>
</protein>
<dbReference type="AlphaFoldDB" id="A0A9D4EGG1"/>
<dbReference type="Proteomes" id="UP000828390">
    <property type="component" value="Unassembled WGS sequence"/>
</dbReference>
<accession>A0A9D4EGG1</accession>
<gene>
    <name evidence="1" type="ORF">DPMN_180589</name>
</gene>
<keyword evidence="2" id="KW-1185">Reference proteome</keyword>
<comment type="caution">
    <text evidence="1">The sequence shown here is derived from an EMBL/GenBank/DDBJ whole genome shotgun (WGS) entry which is preliminary data.</text>
</comment>
<evidence type="ECO:0000313" key="1">
    <source>
        <dbReference type="EMBL" id="KAH3779110.1"/>
    </source>
</evidence>
<organism evidence="1 2">
    <name type="scientific">Dreissena polymorpha</name>
    <name type="common">Zebra mussel</name>
    <name type="synonym">Mytilus polymorpha</name>
    <dbReference type="NCBI Taxonomy" id="45954"/>
    <lineage>
        <taxon>Eukaryota</taxon>
        <taxon>Metazoa</taxon>
        <taxon>Spiralia</taxon>
        <taxon>Lophotrochozoa</taxon>
        <taxon>Mollusca</taxon>
        <taxon>Bivalvia</taxon>
        <taxon>Autobranchia</taxon>
        <taxon>Heteroconchia</taxon>
        <taxon>Euheterodonta</taxon>
        <taxon>Imparidentia</taxon>
        <taxon>Neoheterodontei</taxon>
        <taxon>Myida</taxon>
        <taxon>Dreissenoidea</taxon>
        <taxon>Dreissenidae</taxon>
        <taxon>Dreissena</taxon>
    </lineage>
</organism>
<sequence>MDGRVAEDIFPDWNSILHGNIGSTFPEFFRTRQTHSVPPHQRAWENITPESLTTAANPRTTTVVITPSNNIPHNLYQTEEHNCCHHSQYHEFRTRIKTLQSASPHPSKAHASISKNSTEHPALCVQHPTFLAYFEY</sequence>
<reference evidence="1" key="1">
    <citation type="journal article" date="2019" name="bioRxiv">
        <title>The Genome of the Zebra Mussel, Dreissena polymorpha: A Resource for Invasive Species Research.</title>
        <authorList>
            <person name="McCartney M.A."/>
            <person name="Auch B."/>
            <person name="Kono T."/>
            <person name="Mallez S."/>
            <person name="Zhang Y."/>
            <person name="Obille A."/>
            <person name="Becker A."/>
            <person name="Abrahante J.E."/>
            <person name="Garbe J."/>
            <person name="Badalamenti J.P."/>
            <person name="Herman A."/>
            <person name="Mangelson H."/>
            <person name="Liachko I."/>
            <person name="Sullivan S."/>
            <person name="Sone E.D."/>
            <person name="Koren S."/>
            <person name="Silverstein K.A.T."/>
            <person name="Beckman K.B."/>
            <person name="Gohl D.M."/>
        </authorList>
    </citation>
    <scope>NUCLEOTIDE SEQUENCE</scope>
    <source>
        <strain evidence="1">Duluth1</strain>
        <tissue evidence="1">Whole animal</tissue>
    </source>
</reference>
<dbReference type="EMBL" id="JAIWYP010000009">
    <property type="protein sequence ID" value="KAH3779110.1"/>
    <property type="molecule type" value="Genomic_DNA"/>
</dbReference>